<dbReference type="PANTHER" id="PTHR34614">
    <property type="match status" value="1"/>
</dbReference>
<dbReference type="Proteomes" id="UP000250079">
    <property type="component" value="Chromosome"/>
</dbReference>
<sequence>MSIAEPCVHSDTSIQSENIDHLGIVAAVARDLNIAGRINDALKPADSQRAIDAGTCVVAMIINGLGFTQRQLYLTPQYFENKPVGKLLGKGVKASMLTDHALGRALDDIAEYGATELFAKVSFQIAMEHNLMGQLNHLDSTSLSVHGRFEEAEDDVPLLTYGYSKDHRPDLKQVVMSLIVNGPAQMPLWMEALDGNSSDKTSFHETIATVNEFTAQLELGIPCKWVADSALYNKDNLLGSDYLWLTRVPETIKEAKVLVSAEDQTVDWKTQDNGYKTCSYRSSYGDCEQRWMLVYSPKAHHRESATFERKLAKQAGELDKELRRLQKRRFNCQDDAQKALSEISKPLLRYFTVDVTIEPIRRYVSKGRPGANSETKLVGYQVQGHAKRNEAAIEKALNSKGRFILGTNDLDEKAYPDEQLLRGNLCGLPLCQQQNCINEEIDAYLCTSSRLSSELRLCDIYAGRVFNSTQRAQGSSLLTELTR</sequence>
<dbReference type="AlphaFoldDB" id="A0A2Z2P0C7"/>
<dbReference type="InterPro" id="IPR047654">
    <property type="entry name" value="IS1634_transpos"/>
</dbReference>
<protein>
    <recommendedName>
        <fullName evidence="1">DUF4277 domain-containing protein</fullName>
    </recommendedName>
</protein>
<evidence type="ECO:0000259" key="1">
    <source>
        <dbReference type="Pfam" id="PF14104"/>
    </source>
</evidence>
<gene>
    <name evidence="2" type="ORF">IMCC3135_22550</name>
</gene>
<accession>A0A2Z2P0C7</accession>
<dbReference type="EMBL" id="CP018632">
    <property type="protein sequence ID" value="ASJ74580.1"/>
    <property type="molecule type" value="Genomic_DNA"/>
</dbReference>
<dbReference type="RefSeq" id="WP_088919597.1">
    <property type="nucleotide sequence ID" value="NZ_CP018632.1"/>
</dbReference>
<feature type="domain" description="DUF4277" evidence="1">
    <location>
        <begin position="15"/>
        <end position="122"/>
    </location>
</feature>
<dbReference type="PANTHER" id="PTHR34614:SF2">
    <property type="entry name" value="TRANSPOSASE IS4-LIKE DOMAIN-CONTAINING PROTEIN"/>
    <property type="match status" value="1"/>
</dbReference>
<dbReference type="InterPro" id="IPR025457">
    <property type="entry name" value="DUF4277"/>
</dbReference>
<name>A0A2Z2P0C7_9GAMM</name>
<evidence type="ECO:0000313" key="2">
    <source>
        <dbReference type="EMBL" id="ASJ74580.1"/>
    </source>
</evidence>
<organism evidence="2 3">
    <name type="scientific">Granulosicoccus antarcticus IMCC3135</name>
    <dbReference type="NCBI Taxonomy" id="1192854"/>
    <lineage>
        <taxon>Bacteria</taxon>
        <taxon>Pseudomonadati</taxon>
        <taxon>Pseudomonadota</taxon>
        <taxon>Gammaproteobacteria</taxon>
        <taxon>Chromatiales</taxon>
        <taxon>Granulosicoccaceae</taxon>
        <taxon>Granulosicoccus</taxon>
    </lineage>
</organism>
<evidence type="ECO:0000313" key="3">
    <source>
        <dbReference type="Proteomes" id="UP000250079"/>
    </source>
</evidence>
<dbReference type="Pfam" id="PF14104">
    <property type="entry name" value="DUF4277"/>
    <property type="match status" value="1"/>
</dbReference>
<proteinExistence type="predicted"/>
<dbReference type="OrthoDB" id="5654337at2"/>
<dbReference type="KEGG" id="gai:IMCC3135_22550"/>
<reference evidence="2 3" key="1">
    <citation type="submission" date="2016-12" db="EMBL/GenBank/DDBJ databases">
        <authorList>
            <person name="Song W.-J."/>
            <person name="Kurnit D.M."/>
        </authorList>
    </citation>
    <scope>NUCLEOTIDE SEQUENCE [LARGE SCALE GENOMIC DNA]</scope>
    <source>
        <strain evidence="2 3">IMCC3135</strain>
    </source>
</reference>
<keyword evidence="3" id="KW-1185">Reference proteome</keyword>
<dbReference type="NCBIfam" id="NF033559">
    <property type="entry name" value="transpos_IS1634"/>
    <property type="match status" value="1"/>
</dbReference>